<dbReference type="NCBIfam" id="TIGR01256">
    <property type="entry name" value="modA"/>
    <property type="match status" value="1"/>
</dbReference>
<organism evidence="5 6">
    <name type="scientific">Turicimonas muris</name>
    <dbReference type="NCBI Taxonomy" id="1796652"/>
    <lineage>
        <taxon>Bacteria</taxon>
        <taxon>Pseudomonadati</taxon>
        <taxon>Pseudomonadota</taxon>
        <taxon>Betaproteobacteria</taxon>
        <taxon>Burkholderiales</taxon>
        <taxon>Sutterellaceae</taxon>
        <taxon>Turicimonas</taxon>
    </lineage>
</organism>
<evidence type="ECO:0000256" key="4">
    <source>
        <dbReference type="SAM" id="SignalP"/>
    </source>
</evidence>
<dbReference type="GO" id="GO:0030973">
    <property type="term" value="F:molybdate ion binding"/>
    <property type="evidence" value="ECO:0007669"/>
    <property type="project" value="TreeGrafter"/>
</dbReference>
<dbReference type="PANTHER" id="PTHR30632:SF0">
    <property type="entry name" value="SULFATE-BINDING PROTEIN"/>
    <property type="match status" value="1"/>
</dbReference>
<proteinExistence type="inferred from homology"/>
<dbReference type="EMBL" id="NHMP01000001">
    <property type="protein sequence ID" value="OXE50744.1"/>
    <property type="molecule type" value="Genomic_DNA"/>
</dbReference>
<dbReference type="GO" id="GO:0046872">
    <property type="term" value="F:metal ion binding"/>
    <property type="evidence" value="ECO:0007669"/>
    <property type="project" value="UniProtKB-KW"/>
</dbReference>
<dbReference type="InterPro" id="IPR005950">
    <property type="entry name" value="ModA"/>
</dbReference>
<keyword evidence="6" id="KW-1185">Reference proteome</keyword>
<dbReference type="AlphaFoldDB" id="A0A227KS51"/>
<dbReference type="Gene3D" id="3.40.190.10">
    <property type="entry name" value="Periplasmic binding protein-like II"/>
    <property type="match status" value="2"/>
</dbReference>
<evidence type="ECO:0000256" key="1">
    <source>
        <dbReference type="ARBA" id="ARBA00009175"/>
    </source>
</evidence>
<comment type="similarity">
    <text evidence="1">Belongs to the bacterial solute-binding protein ModA family.</text>
</comment>
<sequence length="240" mass="25699">MKFKPLMIAAAFLCTSAYAEVSITTGAGYMPMSKELAKAYQQATGQKAVENYGGNIGQMLAQVAAGNGVNIVISDLGTLKRIKSPVQFSKLQKLGNTPLVFIWKKGSAITGPQDLTTDKVKTFTYPDPKAAIYGRAAKEYLDGLNVPSLKDKTMQIASVPQVMAYVSKGEVDAGFLNRTAARQGKDKIGGSVEITQGYAPIEMVAAVVKGQENDKDVQAFLNFLNSEGAKKLLVKHGIDK</sequence>
<dbReference type="Pfam" id="PF13531">
    <property type="entry name" value="SBP_bac_11"/>
    <property type="match status" value="1"/>
</dbReference>
<feature type="chain" id="PRO_5011317134" evidence="4">
    <location>
        <begin position="20"/>
        <end position="240"/>
    </location>
</feature>
<evidence type="ECO:0000313" key="5">
    <source>
        <dbReference type="EMBL" id="OXE50744.1"/>
    </source>
</evidence>
<evidence type="ECO:0000256" key="3">
    <source>
        <dbReference type="ARBA" id="ARBA00022729"/>
    </source>
</evidence>
<keyword evidence="3 4" id="KW-0732">Signal</keyword>
<comment type="caution">
    <text evidence="5">The sequence shown here is derived from an EMBL/GenBank/DDBJ whole genome shotgun (WGS) entry which is preliminary data.</text>
</comment>
<dbReference type="PANTHER" id="PTHR30632">
    <property type="entry name" value="MOLYBDATE-BINDING PERIPLASMIC PROTEIN"/>
    <property type="match status" value="1"/>
</dbReference>
<feature type="signal peptide" evidence="4">
    <location>
        <begin position="1"/>
        <end position="19"/>
    </location>
</feature>
<dbReference type="GO" id="GO:0015689">
    <property type="term" value="P:molybdate ion transport"/>
    <property type="evidence" value="ECO:0007669"/>
    <property type="project" value="InterPro"/>
</dbReference>
<protein>
    <submittedName>
        <fullName evidence="5">Molybdate ABC transporter substrate-binding protein</fullName>
    </submittedName>
</protein>
<dbReference type="SUPFAM" id="SSF53850">
    <property type="entry name" value="Periplasmic binding protein-like II"/>
    <property type="match status" value="1"/>
</dbReference>
<dbReference type="InterPro" id="IPR050682">
    <property type="entry name" value="ModA/WtpA"/>
</dbReference>
<gene>
    <name evidence="5" type="ORF">ADH67_00085</name>
</gene>
<dbReference type="Proteomes" id="UP000214610">
    <property type="component" value="Unassembled WGS sequence"/>
</dbReference>
<evidence type="ECO:0000313" key="6">
    <source>
        <dbReference type="Proteomes" id="UP000214610"/>
    </source>
</evidence>
<keyword evidence="2" id="KW-0479">Metal-binding</keyword>
<dbReference type="RefSeq" id="WP_066595494.1">
    <property type="nucleotide sequence ID" value="NZ_CAJTBZ010000064.1"/>
</dbReference>
<dbReference type="GeneID" id="78362921"/>
<reference evidence="6" key="1">
    <citation type="submission" date="2017-05" db="EMBL/GenBank/DDBJ databases">
        <title>Improved OligoMM genomes.</title>
        <authorList>
            <person name="Garzetti D."/>
        </authorList>
    </citation>
    <scope>NUCLEOTIDE SEQUENCE [LARGE SCALE GENOMIC DNA]</scope>
    <source>
        <strain evidence="6">YL45</strain>
    </source>
</reference>
<name>A0A227KS51_9BURK</name>
<accession>A0A227KS51</accession>
<evidence type="ECO:0000256" key="2">
    <source>
        <dbReference type="ARBA" id="ARBA00022723"/>
    </source>
</evidence>